<comment type="caution">
    <text evidence="2">The sequence shown here is derived from an EMBL/GenBank/DDBJ whole genome shotgun (WGS) entry which is preliminary data.</text>
</comment>
<dbReference type="EMBL" id="JASZZN010000017">
    <property type="protein sequence ID" value="MDM4017923.1"/>
    <property type="molecule type" value="Genomic_DNA"/>
</dbReference>
<keyword evidence="1" id="KW-1133">Transmembrane helix</keyword>
<accession>A0ABT7PN40</accession>
<dbReference type="Proteomes" id="UP001239462">
    <property type="component" value="Unassembled WGS sequence"/>
</dbReference>
<proteinExistence type="predicted"/>
<reference evidence="2 3" key="1">
    <citation type="submission" date="2023-06" db="EMBL/GenBank/DDBJ databases">
        <title>Roseiconus lacunae JC819 isolated from Gulf of Mannar region, Tamil Nadu.</title>
        <authorList>
            <person name="Pk S."/>
            <person name="Ch S."/>
            <person name="Ch V.R."/>
        </authorList>
    </citation>
    <scope>NUCLEOTIDE SEQUENCE [LARGE SCALE GENOMIC DNA]</scope>
    <source>
        <strain evidence="2 3">JC819</strain>
    </source>
</reference>
<gene>
    <name evidence="2" type="ORF">QTN89_20925</name>
</gene>
<evidence type="ECO:0000313" key="3">
    <source>
        <dbReference type="Proteomes" id="UP001239462"/>
    </source>
</evidence>
<evidence type="ECO:0000313" key="2">
    <source>
        <dbReference type="EMBL" id="MDM4017923.1"/>
    </source>
</evidence>
<protein>
    <recommendedName>
        <fullName evidence="4">Secreted protein</fullName>
    </recommendedName>
</protein>
<evidence type="ECO:0008006" key="4">
    <source>
        <dbReference type="Google" id="ProtNLM"/>
    </source>
</evidence>
<keyword evidence="1" id="KW-0812">Transmembrane</keyword>
<feature type="transmembrane region" description="Helical" evidence="1">
    <location>
        <begin position="15"/>
        <end position="36"/>
    </location>
</feature>
<keyword evidence="3" id="KW-1185">Reference proteome</keyword>
<keyword evidence="1" id="KW-0472">Membrane</keyword>
<evidence type="ECO:0000256" key="1">
    <source>
        <dbReference type="SAM" id="Phobius"/>
    </source>
</evidence>
<organism evidence="2 3">
    <name type="scientific">Roseiconus lacunae</name>
    <dbReference type="NCBI Taxonomy" id="2605694"/>
    <lineage>
        <taxon>Bacteria</taxon>
        <taxon>Pseudomonadati</taxon>
        <taxon>Planctomycetota</taxon>
        <taxon>Planctomycetia</taxon>
        <taxon>Pirellulales</taxon>
        <taxon>Pirellulaceae</taxon>
        <taxon>Roseiconus</taxon>
    </lineage>
</organism>
<dbReference type="RefSeq" id="WP_149497617.1">
    <property type="nucleotide sequence ID" value="NZ_CP141221.1"/>
</dbReference>
<sequence length="107" mass="12005">MHLLLNLAIERSTNWLIHSIMFVLMAFASSGIPATVTSQANSIQEEVEERVPLSCSRQIQAKRQPRPFADCHLGDHTCVSLSAFKQKTPFAIVGHRLAHDRRAPIRC</sequence>
<name>A0ABT7PN40_9BACT</name>